<keyword evidence="3" id="KW-1185">Reference proteome</keyword>
<dbReference type="EMBL" id="KN881857">
    <property type="protein sequence ID" value="KIY48061.1"/>
    <property type="molecule type" value="Genomic_DNA"/>
</dbReference>
<feature type="region of interest" description="Disordered" evidence="1">
    <location>
        <begin position="701"/>
        <end position="753"/>
    </location>
</feature>
<evidence type="ECO:0000256" key="1">
    <source>
        <dbReference type="SAM" id="MobiDB-lite"/>
    </source>
</evidence>
<dbReference type="Proteomes" id="UP000054144">
    <property type="component" value="Unassembled WGS sequence"/>
</dbReference>
<proteinExistence type="predicted"/>
<feature type="compositionally biased region" description="Polar residues" evidence="1">
    <location>
        <begin position="638"/>
        <end position="676"/>
    </location>
</feature>
<feature type="compositionally biased region" description="Low complexity" evidence="1">
    <location>
        <begin position="505"/>
        <end position="516"/>
    </location>
</feature>
<feature type="region of interest" description="Disordered" evidence="1">
    <location>
        <begin position="298"/>
        <end position="319"/>
    </location>
</feature>
<accession>A0A0D7ADX0</accession>
<feature type="compositionally biased region" description="Basic and acidic residues" evidence="1">
    <location>
        <begin position="721"/>
        <end position="738"/>
    </location>
</feature>
<evidence type="ECO:0000313" key="2">
    <source>
        <dbReference type="EMBL" id="KIY48061.1"/>
    </source>
</evidence>
<feature type="region of interest" description="Disordered" evidence="1">
    <location>
        <begin position="448"/>
        <end position="683"/>
    </location>
</feature>
<gene>
    <name evidence="2" type="ORF">FISHEDRAFT_59195</name>
</gene>
<feature type="compositionally biased region" description="Low complexity" evidence="1">
    <location>
        <begin position="479"/>
        <end position="490"/>
    </location>
</feature>
<reference evidence="2 3" key="1">
    <citation type="journal article" date="2015" name="Fungal Genet. Biol.">
        <title>Evolution of novel wood decay mechanisms in Agaricales revealed by the genome sequences of Fistulina hepatica and Cylindrobasidium torrendii.</title>
        <authorList>
            <person name="Floudas D."/>
            <person name="Held B.W."/>
            <person name="Riley R."/>
            <person name="Nagy L.G."/>
            <person name="Koehler G."/>
            <person name="Ransdell A.S."/>
            <person name="Younus H."/>
            <person name="Chow J."/>
            <person name="Chiniquy J."/>
            <person name="Lipzen A."/>
            <person name="Tritt A."/>
            <person name="Sun H."/>
            <person name="Haridas S."/>
            <person name="LaButti K."/>
            <person name="Ohm R.A."/>
            <person name="Kues U."/>
            <person name="Blanchette R.A."/>
            <person name="Grigoriev I.V."/>
            <person name="Minto R.E."/>
            <person name="Hibbett D.S."/>
        </authorList>
    </citation>
    <scope>NUCLEOTIDE SEQUENCE [LARGE SCALE GENOMIC DNA]</scope>
    <source>
        <strain evidence="2 3">ATCC 64428</strain>
    </source>
</reference>
<feature type="region of interest" description="Disordered" evidence="1">
    <location>
        <begin position="224"/>
        <end position="254"/>
    </location>
</feature>
<dbReference type="AlphaFoldDB" id="A0A0D7ADX0"/>
<protein>
    <submittedName>
        <fullName evidence="2">Uncharacterized protein</fullName>
    </submittedName>
</protein>
<feature type="compositionally biased region" description="Low complexity" evidence="1">
    <location>
        <begin position="527"/>
        <end position="542"/>
    </location>
</feature>
<organism evidence="2 3">
    <name type="scientific">Fistulina hepatica ATCC 64428</name>
    <dbReference type="NCBI Taxonomy" id="1128425"/>
    <lineage>
        <taxon>Eukaryota</taxon>
        <taxon>Fungi</taxon>
        <taxon>Dikarya</taxon>
        <taxon>Basidiomycota</taxon>
        <taxon>Agaricomycotina</taxon>
        <taxon>Agaricomycetes</taxon>
        <taxon>Agaricomycetidae</taxon>
        <taxon>Agaricales</taxon>
        <taxon>Fistulinaceae</taxon>
        <taxon>Fistulina</taxon>
    </lineage>
</organism>
<sequence length="861" mass="92371">MAPYKKARLDIWDGSMRAFPDNEGRPQWTDEDILRWQMYTSPQGCHYLECLGGKLEPQDYASFAFGYAPGTATFNDEDLESVPAPHLIDPRKLTLPPFHEELSFNGPSTSSQGASQASWVRVSLACSPSAPLPVRSSMTRTSKKPIPSSIPRAKREEIARYGRQKERKHRESVDLWKYLNDTSEDYYDETQYDPAIHGKPNPLMMAGPANPGPEFTTEELIAGAYGSQGGSFPPVQQPPVGPSPEKRSQAPSTVCNQDPVNSFMVASVAASEGLATGNPSDSMEVEWTDRPKVRLRRSARLSAASTGAQSTAPGIPGPSTIPAPSASVVLPPPARSVVPVPPTAFAIPFPPAVSAPSMVSTTPFPSATPASSAASTASVFGTAAMDTEPAPSVFGTPPSSTFNPASTSAFSAAISGGLPRTPLSSSTQTPSASGMMNNINIVSAPAQPMQTDEPAAAQPDDAMCVDDGAEQQPTGGFHSSSQQPGPSQASVFPVSNGFSPSEALPSSQPSKMQQQPAETSPTFDPASFFSQFQQSSSVPSSSKRPNRPISAQTPLPQQPTLQMQKQPAETSPAFEPASFFSQFQQSSPVPSSSKPPNHPISVQAPLPQQPVPAEIAPPNIPEQAIPSTVPGSFPPQEPSSSSCLGSTGVATGPVSNVQPSLPETGFPSYSQPQRPLTATLDERRRQYRCRASYTTLRCTSPLRYTSPYTGPSPPVNRQHSRVYESRTELQSRRVERVAENPAGDASTDRSRSRVPRNFQPRINQEDHWNFWEQRPSPASQPNTLYYQPSFVPAFNNALPPNPPDHVGRFADRDAQPPWTYDLEHESTARLASLAPESPPPRAIRRVCGCLGLQPEADACTP</sequence>
<name>A0A0D7ADX0_9AGAR</name>
<feature type="compositionally biased region" description="Low complexity" evidence="1">
    <location>
        <begin position="552"/>
        <end position="595"/>
    </location>
</feature>
<evidence type="ECO:0000313" key="3">
    <source>
        <dbReference type="Proteomes" id="UP000054144"/>
    </source>
</evidence>